<dbReference type="AlphaFoldDB" id="J9EFG6"/>
<name>J9EFG6_WUCBA</name>
<proteinExistence type="predicted"/>
<evidence type="ECO:0000313" key="2">
    <source>
        <dbReference type="Proteomes" id="UP000004810"/>
    </source>
</evidence>
<accession>J9EFG6</accession>
<evidence type="ECO:0000313" key="1">
    <source>
        <dbReference type="EMBL" id="EJW80913.1"/>
    </source>
</evidence>
<dbReference type="EMBL" id="ADBV01004088">
    <property type="protein sequence ID" value="EJW80913.1"/>
    <property type="molecule type" value="Genomic_DNA"/>
</dbReference>
<protein>
    <submittedName>
        <fullName evidence="1">Uncharacterized protein</fullName>
    </submittedName>
</protein>
<gene>
    <name evidence="1" type="ORF">WUBG_08175</name>
</gene>
<dbReference type="Proteomes" id="UP000004810">
    <property type="component" value="Unassembled WGS sequence"/>
</dbReference>
<organism evidence="1 2">
    <name type="scientific">Wuchereria bancrofti</name>
    <dbReference type="NCBI Taxonomy" id="6293"/>
    <lineage>
        <taxon>Eukaryota</taxon>
        <taxon>Metazoa</taxon>
        <taxon>Ecdysozoa</taxon>
        <taxon>Nematoda</taxon>
        <taxon>Chromadorea</taxon>
        <taxon>Rhabditida</taxon>
        <taxon>Spirurina</taxon>
        <taxon>Spiruromorpha</taxon>
        <taxon>Filarioidea</taxon>
        <taxon>Onchocercidae</taxon>
        <taxon>Wuchereria</taxon>
    </lineage>
</organism>
<reference evidence="2" key="1">
    <citation type="submission" date="2012-08" db="EMBL/GenBank/DDBJ databases">
        <title>The Genome Sequence of Wuchereria bancrofti.</title>
        <authorList>
            <person name="Nutman T.B."/>
            <person name="Fink D.L."/>
            <person name="Russ C."/>
            <person name="Young S."/>
            <person name="Zeng Q."/>
            <person name="Koehrsen M."/>
            <person name="Alvarado L."/>
            <person name="Berlin A."/>
            <person name="Chapman S.B."/>
            <person name="Chen Z."/>
            <person name="Freedman E."/>
            <person name="Gellesch M."/>
            <person name="Goldberg J."/>
            <person name="Griggs A."/>
            <person name="Gujja S."/>
            <person name="Heilman E.R."/>
            <person name="Heiman D."/>
            <person name="Hepburn T."/>
            <person name="Howarth C."/>
            <person name="Jen D."/>
            <person name="Larson L."/>
            <person name="Lewis B."/>
            <person name="Mehta T."/>
            <person name="Park D."/>
            <person name="Pearson M."/>
            <person name="Roberts A."/>
            <person name="Saif S."/>
            <person name="Shea T."/>
            <person name="Shenoy N."/>
            <person name="Sisk P."/>
            <person name="Stolte C."/>
            <person name="Sykes S."/>
            <person name="Walk T."/>
            <person name="White J."/>
            <person name="Yandava C."/>
            <person name="Haas B."/>
            <person name="Henn M.R."/>
            <person name="Nusbaum C."/>
            <person name="Birren B."/>
        </authorList>
    </citation>
    <scope>NUCLEOTIDE SEQUENCE [LARGE SCALE GENOMIC DNA]</scope>
    <source>
        <strain evidence="2">NA</strain>
    </source>
</reference>
<comment type="caution">
    <text evidence="1">The sequence shown here is derived from an EMBL/GenBank/DDBJ whole genome shotgun (WGS) entry which is preliminary data.</text>
</comment>
<sequence length="100" mass="11289">MPSSKSAFSIEFRIMLPDASAYFQALAKTSLVAAIFAYDMQISLHYMHFEETYDIINMHVHVMQLLQQVIEGNKLSLFAPFKGCLYGVFGESEIDMLISG</sequence>